<keyword evidence="3" id="KW-0418">Kinase</keyword>
<dbReference type="VEuPathDB" id="FungiDB:A1Q1_07643"/>
<organism evidence="3 4">
    <name type="scientific">Trichosporon asahii var. asahii (strain ATCC 90039 / CBS 2479 / JCM 2466 / KCTC 7840 / NBRC 103889/ NCYC 2677 / UAMH 7654)</name>
    <name type="common">Yeast</name>
    <dbReference type="NCBI Taxonomy" id="1186058"/>
    <lineage>
        <taxon>Eukaryota</taxon>
        <taxon>Fungi</taxon>
        <taxon>Dikarya</taxon>
        <taxon>Basidiomycota</taxon>
        <taxon>Agaricomycotina</taxon>
        <taxon>Tremellomycetes</taxon>
        <taxon>Trichosporonales</taxon>
        <taxon>Trichosporonaceae</taxon>
        <taxon>Trichosporon</taxon>
    </lineage>
</organism>
<feature type="region of interest" description="Disordered" evidence="1">
    <location>
        <begin position="383"/>
        <end position="427"/>
    </location>
</feature>
<evidence type="ECO:0000313" key="4">
    <source>
        <dbReference type="Proteomes" id="UP000002748"/>
    </source>
</evidence>
<dbReference type="Proteomes" id="UP000002748">
    <property type="component" value="Unassembled WGS sequence"/>
</dbReference>
<dbReference type="OrthoDB" id="3853857at2759"/>
<dbReference type="InterPro" id="IPR050187">
    <property type="entry name" value="Lipid_Phosphate_FormReg"/>
</dbReference>
<dbReference type="SMART" id="SM00046">
    <property type="entry name" value="DAGKc"/>
    <property type="match status" value="1"/>
</dbReference>
<name>J6F2I2_TRIAS</name>
<dbReference type="InterPro" id="IPR016064">
    <property type="entry name" value="NAD/diacylglycerol_kinase_sf"/>
</dbReference>
<dbReference type="GO" id="GO:0005737">
    <property type="term" value="C:cytoplasm"/>
    <property type="evidence" value="ECO:0007669"/>
    <property type="project" value="TreeGrafter"/>
</dbReference>
<protein>
    <submittedName>
        <fullName evidence="3">D-erythro-sphingosine kinase</fullName>
    </submittedName>
</protein>
<feature type="compositionally biased region" description="Polar residues" evidence="1">
    <location>
        <begin position="397"/>
        <end position="406"/>
    </location>
</feature>
<evidence type="ECO:0000313" key="3">
    <source>
        <dbReference type="EMBL" id="EJT51179.1"/>
    </source>
</evidence>
<evidence type="ECO:0000256" key="1">
    <source>
        <dbReference type="SAM" id="MobiDB-lite"/>
    </source>
</evidence>
<dbReference type="GO" id="GO:0016020">
    <property type="term" value="C:membrane"/>
    <property type="evidence" value="ECO:0007669"/>
    <property type="project" value="TreeGrafter"/>
</dbReference>
<accession>J6F2I2</accession>
<dbReference type="GO" id="GO:0001727">
    <property type="term" value="F:lipid kinase activity"/>
    <property type="evidence" value="ECO:0007669"/>
    <property type="project" value="UniProtKB-ARBA"/>
</dbReference>
<dbReference type="GeneID" id="25991155"/>
<dbReference type="SUPFAM" id="SSF111331">
    <property type="entry name" value="NAD kinase/diacylglycerol kinase-like"/>
    <property type="match status" value="1"/>
</dbReference>
<dbReference type="EMBL" id="ALBS01000073">
    <property type="protein sequence ID" value="EJT51179.1"/>
    <property type="molecule type" value="Genomic_DNA"/>
</dbReference>
<dbReference type="KEGG" id="tasa:A1Q1_07643"/>
<proteinExistence type="predicted"/>
<dbReference type="PANTHER" id="PTHR12358">
    <property type="entry name" value="SPHINGOSINE KINASE"/>
    <property type="match status" value="1"/>
</dbReference>
<dbReference type="InterPro" id="IPR001206">
    <property type="entry name" value="Diacylglycerol_kinase_cat_dom"/>
</dbReference>
<sequence>MKQDLPVVLEHGKRGLLSIDDGRLDLLQLSSDGNREPKLPGCAPLTPSAPKRLMSSPLRLVLLAKLGTAPASATSASGAAVSSSASASSGGAGGKTRLDLHALVQKGAKSHALHLTKIHVLVEASHASDAEAWCAELMAAAYPVTAPCRRVLLLLNPVGGKGKAKQLVAKEVVPVLEAAGCRVDLKETTHRNHAEEICATIPLDYDVIATASGDGIIYEVLNGLGSRPDARRALRIPIAPIPTGSANACNINLMGIKDTFNLPLAALNAIKGQPMTVDLCSILLLPENKRRLSFLSQATGLMVDVDIGTENLRWMGDARFMYGFMRGIAANKGAKMKMVLDIVEKDKATMDREARDDVQRALGKVYGGGTDPLDLLRGVQAKTPKPEPAVSEGPNGTAVNGSSNGDAQPAGTAAEEDDGPLPAAKPLQPTESWLTIDATHHHARGSKGFTNTWESGQAALYMYAGLMPYVARDLNQWPVIIPGSGVMDVVVQRVVARTTLINGIGGAEVGKPFYQDSQLYLKVRGYTCKNLDKKHQPQFTIDGEAFDWDEFHVEVLPRAGTVASLDGRLYVSDFFKTPAPAKKSVNGS</sequence>
<dbReference type="PROSITE" id="PS50146">
    <property type="entry name" value="DAGK"/>
    <property type="match status" value="1"/>
</dbReference>
<dbReference type="GO" id="GO:0046512">
    <property type="term" value="P:sphingosine biosynthetic process"/>
    <property type="evidence" value="ECO:0007669"/>
    <property type="project" value="TreeGrafter"/>
</dbReference>
<dbReference type="Gene3D" id="3.40.50.10330">
    <property type="entry name" value="Probable inorganic polyphosphate/atp-NAD kinase, domain 1"/>
    <property type="match status" value="1"/>
</dbReference>
<comment type="caution">
    <text evidence="3">The sequence shown here is derived from an EMBL/GenBank/DDBJ whole genome shotgun (WGS) entry which is preliminary data.</text>
</comment>
<dbReference type="Gene3D" id="2.60.200.40">
    <property type="match status" value="1"/>
</dbReference>
<keyword evidence="3" id="KW-0808">Transferase</keyword>
<dbReference type="Pfam" id="PF00781">
    <property type="entry name" value="DAGK_cat"/>
    <property type="match status" value="1"/>
</dbReference>
<evidence type="ECO:0000259" key="2">
    <source>
        <dbReference type="PROSITE" id="PS50146"/>
    </source>
</evidence>
<dbReference type="RefSeq" id="XP_014182130.1">
    <property type="nucleotide sequence ID" value="XM_014326655.1"/>
</dbReference>
<dbReference type="AlphaFoldDB" id="J6F2I2"/>
<gene>
    <name evidence="3" type="ORF">A1Q1_07643</name>
</gene>
<dbReference type="InterPro" id="IPR017438">
    <property type="entry name" value="ATP-NAD_kinase_N"/>
</dbReference>
<dbReference type="PANTHER" id="PTHR12358:SF31">
    <property type="entry name" value="ACYLGLYCEROL KINASE, MITOCHONDRIAL"/>
    <property type="match status" value="1"/>
</dbReference>
<feature type="domain" description="DAGKc" evidence="2">
    <location>
        <begin position="146"/>
        <end position="286"/>
    </location>
</feature>
<dbReference type="HOGENOM" id="CLU_013399_0_0_1"/>
<dbReference type="GO" id="GO:0016773">
    <property type="term" value="F:phosphotransferase activity, alcohol group as acceptor"/>
    <property type="evidence" value="ECO:0007669"/>
    <property type="project" value="UniProtKB-ARBA"/>
</dbReference>
<reference evidence="3 4" key="1">
    <citation type="journal article" date="2012" name="Eukaryot. Cell">
        <title>Draft genome sequence of CBS 2479, the standard type strain of Trichosporon asahii.</title>
        <authorList>
            <person name="Yang R.Y."/>
            <person name="Li H.T."/>
            <person name="Zhu H."/>
            <person name="Zhou G.P."/>
            <person name="Wang M."/>
            <person name="Wang L."/>
        </authorList>
    </citation>
    <scope>NUCLEOTIDE SEQUENCE [LARGE SCALE GENOMIC DNA]</scope>
    <source>
        <strain evidence="4">ATCC 90039 / CBS 2479 / JCM 2466 / KCTC 7840 / NCYC 2677 / UAMH 7654</strain>
    </source>
</reference>